<keyword evidence="7" id="KW-0342">GTP-binding</keyword>
<dbReference type="SMART" id="SM00963">
    <property type="entry name" value="SRP54_N"/>
    <property type="match status" value="1"/>
</dbReference>
<dbReference type="Pfam" id="PF02881">
    <property type="entry name" value="SRP54_N"/>
    <property type="match status" value="1"/>
</dbReference>
<dbReference type="InterPro" id="IPR036225">
    <property type="entry name" value="SRP/SRP_N"/>
</dbReference>
<dbReference type="AlphaFoldDB" id="A0A7C5QCV0"/>
<dbReference type="SUPFAM" id="SSF52540">
    <property type="entry name" value="P-loop containing nucleoside triphosphate hydrolases"/>
    <property type="match status" value="1"/>
</dbReference>
<evidence type="ECO:0000259" key="10">
    <source>
        <dbReference type="PROSITE" id="PS00300"/>
    </source>
</evidence>
<dbReference type="PANTHER" id="PTHR43134:SF1">
    <property type="entry name" value="SIGNAL RECOGNITION PARTICLE RECEPTOR SUBUNIT ALPHA"/>
    <property type="match status" value="1"/>
</dbReference>
<evidence type="ECO:0000256" key="2">
    <source>
        <dbReference type="ARBA" id="ARBA00008531"/>
    </source>
</evidence>
<dbReference type="EMBL" id="DRWN01000019">
    <property type="protein sequence ID" value="HHK67931.1"/>
    <property type="molecule type" value="Genomic_DNA"/>
</dbReference>
<protein>
    <submittedName>
        <fullName evidence="11">Signal recognition particle-docking protein FtsY</fullName>
    </submittedName>
</protein>
<dbReference type="Gene3D" id="1.20.120.140">
    <property type="entry name" value="Signal recognition particle SRP54, nucleotide-binding domain"/>
    <property type="match status" value="1"/>
</dbReference>
<dbReference type="GO" id="GO:0003924">
    <property type="term" value="F:GTPase activity"/>
    <property type="evidence" value="ECO:0007669"/>
    <property type="project" value="TreeGrafter"/>
</dbReference>
<dbReference type="InterPro" id="IPR042101">
    <property type="entry name" value="SRP54_N_sf"/>
</dbReference>
<evidence type="ECO:0000256" key="3">
    <source>
        <dbReference type="ARBA" id="ARBA00022475"/>
    </source>
</evidence>
<dbReference type="GO" id="GO:0005525">
    <property type="term" value="F:GTP binding"/>
    <property type="evidence" value="ECO:0007669"/>
    <property type="project" value="UniProtKB-KW"/>
</dbReference>
<keyword evidence="6" id="KW-0378">Hydrolase</keyword>
<dbReference type="SMART" id="SM00962">
    <property type="entry name" value="SRP54"/>
    <property type="match status" value="1"/>
</dbReference>
<dbReference type="SMART" id="SM00382">
    <property type="entry name" value="AAA"/>
    <property type="match status" value="1"/>
</dbReference>
<name>A0A7C5QCV0_CALS0</name>
<dbReference type="GO" id="GO:0005737">
    <property type="term" value="C:cytoplasm"/>
    <property type="evidence" value="ECO:0007669"/>
    <property type="project" value="UniProtKB-ARBA"/>
</dbReference>
<dbReference type="SUPFAM" id="SSF47364">
    <property type="entry name" value="Domain of the SRP/SRP receptor G-proteins"/>
    <property type="match status" value="1"/>
</dbReference>
<proteinExistence type="inferred from homology"/>
<dbReference type="GO" id="GO:0006614">
    <property type="term" value="P:SRP-dependent cotranslational protein targeting to membrane"/>
    <property type="evidence" value="ECO:0007669"/>
    <property type="project" value="InterPro"/>
</dbReference>
<comment type="similarity">
    <text evidence="2">Belongs to the GTP-binding SRP family.</text>
</comment>
<dbReference type="InterPro" id="IPR003593">
    <property type="entry name" value="AAA+_ATPase"/>
</dbReference>
<comment type="subcellular location">
    <subcellularLocation>
        <location evidence="1">Cell membrane</location>
        <topology evidence="1">Peripheral membrane protein</topology>
        <orientation evidence="1">Cytoplasmic side</orientation>
    </subcellularLocation>
</comment>
<dbReference type="GO" id="GO:0005047">
    <property type="term" value="F:signal recognition particle binding"/>
    <property type="evidence" value="ECO:0007669"/>
    <property type="project" value="TreeGrafter"/>
</dbReference>
<dbReference type="PANTHER" id="PTHR43134">
    <property type="entry name" value="SIGNAL RECOGNITION PARTICLE RECEPTOR SUBUNIT ALPHA"/>
    <property type="match status" value="1"/>
</dbReference>
<dbReference type="Pfam" id="PF00448">
    <property type="entry name" value="SRP54"/>
    <property type="match status" value="1"/>
</dbReference>
<dbReference type="InterPro" id="IPR027417">
    <property type="entry name" value="P-loop_NTPase"/>
</dbReference>
<keyword evidence="5" id="KW-0547">Nucleotide-binding</keyword>
<dbReference type="Gene3D" id="3.40.50.300">
    <property type="entry name" value="P-loop containing nucleotide triphosphate hydrolases"/>
    <property type="match status" value="1"/>
</dbReference>
<keyword evidence="8" id="KW-0472">Membrane</keyword>
<evidence type="ECO:0000256" key="4">
    <source>
        <dbReference type="ARBA" id="ARBA00022490"/>
    </source>
</evidence>
<evidence type="ECO:0000313" key="11">
    <source>
        <dbReference type="EMBL" id="HHK67931.1"/>
    </source>
</evidence>
<keyword evidence="9" id="KW-0675">Receptor</keyword>
<evidence type="ECO:0000256" key="6">
    <source>
        <dbReference type="ARBA" id="ARBA00022801"/>
    </source>
</evidence>
<dbReference type="NCBIfam" id="TIGR00064">
    <property type="entry name" value="ftsY"/>
    <property type="match status" value="1"/>
</dbReference>
<accession>A0A7C5QCV0</accession>
<gene>
    <name evidence="11" type="primary">ftsY</name>
    <name evidence="11" type="ORF">ENM11_02090</name>
</gene>
<dbReference type="PROSITE" id="PS00300">
    <property type="entry name" value="SRP54"/>
    <property type="match status" value="1"/>
</dbReference>
<dbReference type="InterPro" id="IPR004390">
    <property type="entry name" value="SR_rcpt_FtsY"/>
</dbReference>
<evidence type="ECO:0000256" key="5">
    <source>
        <dbReference type="ARBA" id="ARBA00022741"/>
    </source>
</evidence>
<organism evidence="11">
    <name type="scientific">Caldiarchaeum subterraneum</name>
    <dbReference type="NCBI Taxonomy" id="311458"/>
    <lineage>
        <taxon>Archaea</taxon>
        <taxon>Nitrososphaerota</taxon>
        <taxon>Candidatus Caldarchaeales</taxon>
        <taxon>Candidatus Caldarchaeaceae</taxon>
        <taxon>Candidatus Caldarchaeum</taxon>
    </lineage>
</organism>
<dbReference type="InterPro" id="IPR013822">
    <property type="entry name" value="Signal_recog_particl_SRP54_hlx"/>
</dbReference>
<comment type="caution">
    <text evidence="11">The sequence shown here is derived from an EMBL/GenBank/DDBJ whole genome shotgun (WGS) entry which is preliminary data.</text>
</comment>
<evidence type="ECO:0000256" key="1">
    <source>
        <dbReference type="ARBA" id="ARBA00004413"/>
    </source>
</evidence>
<reference evidence="11" key="1">
    <citation type="journal article" date="2020" name="mSystems">
        <title>Genome- and Community-Level Interaction Insights into Carbon Utilization and Element Cycling Functions of Hydrothermarchaeota in Hydrothermal Sediment.</title>
        <authorList>
            <person name="Zhou Z."/>
            <person name="Liu Y."/>
            <person name="Xu W."/>
            <person name="Pan J."/>
            <person name="Luo Z.H."/>
            <person name="Li M."/>
        </authorList>
    </citation>
    <scope>NUCLEOTIDE SEQUENCE [LARGE SCALE GENOMIC DNA]</scope>
    <source>
        <strain evidence="11">SpSt-1056</strain>
    </source>
</reference>
<keyword evidence="4" id="KW-0963">Cytoplasm</keyword>
<feature type="domain" description="SRP54-type proteins GTP-binding" evidence="10">
    <location>
        <begin position="274"/>
        <end position="287"/>
    </location>
</feature>
<sequence>MLKGVAKIFSSVVDRITSAHLSPEEVEKALSEFYLEMVALDVAVETAEAIVDGLRKTTREIKVPRFSNHRQAVREHVRATVESLIKTADLAEVLRRAEEKKKTGKPVVMLFVGPNGSGKTTTVVKVANYLRKKGYSAILASSDTFRAGAIEQLETLGEKAGFLVVSQQYGADPAAVAVDALNKAISLKVNFVLIDTAGRTEVDRGLLEEMRKLKRVVKPDYVVYTGDALAGNAAVNQAKMFDEVVGIDYVILSKLDADAKGGSAISISHATGKPLLFVGVGQSLDDLDDKPRERLLKSLSLA</sequence>
<evidence type="ECO:0000256" key="8">
    <source>
        <dbReference type="ARBA" id="ARBA00023136"/>
    </source>
</evidence>
<dbReference type="InterPro" id="IPR000897">
    <property type="entry name" value="SRP54_GTPase_dom"/>
</dbReference>
<evidence type="ECO:0000256" key="9">
    <source>
        <dbReference type="ARBA" id="ARBA00023170"/>
    </source>
</evidence>
<dbReference type="GO" id="GO:0005886">
    <property type="term" value="C:plasma membrane"/>
    <property type="evidence" value="ECO:0007669"/>
    <property type="project" value="UniProtKB-SubCell"/>
</dbReference>
<keyword evidence="3" id="KW-1003">Cell membrane</keyword>
<evidence type="ECO:0000256" key="7">
    <source>
        <dbReference type="ARBA" id="ARBA00023134"/>
    </source>
</evidence>